<protein>
    <recommendedName>
        <fullName evidence="2">homogentisate 1,2-dioxygenase</fullName>
        <ecNumber evidence="2">1.13.11.5</ecNumber>
    </recommendedName>
</protein>
<keyword evidence="6" id="KW-0408">Iron</keyword>
<keyword evidence="5" id="KW-0560">Oxidoreductase</keyword>
<dbReference type="OrthoDB" id="1689029at2759"/>
<reference evidence="8 9" key="1">
    <citation type="submission" date="2020-10" db="EMBL/GenBank/DDBJ databases">
        <title>The Coptis chinensis genome and diversification of protoberbering-type alkaloids.</title>
        <authorList>
            <person name="Wang B."/>
            <person name="Shu S."/>
            <person name="Song C."/>
            <person name="Liu Y."/>
        </authorList>
    </citation>
    <scope>NUCLEOTIDE SEQUENCE [LARGE SCALE GENOMIC DNA]</scope>
    <source>
        <strain evidence="8">HL-2020</strain>
        <tissue evidence="8">Leaf</tissue>
    </source>
</reference>
<keyword evidence="3" id="KW-0479">Metal-binding</keyword>
<dbReference type="PANTHER" id="PTHR11056">
    <property type="entry name" value="HOMOGENTISATE 1,2-DIOXYGENASE"/>
    <property type="match status" value="1"/>
</dbReference>
<evidence type="ECO:0000256" key="4">
    <source>
        <dbReference type="ARBA" id="ARBA00022964"/>
    </source>
</evidence>
<feature type="domain" description="Homogentisate 1,2-dioxygenase N-terminal" evidence="7">
    <location>
        <begin position="6"/>
        <end position="119"/>
    </location>
</feature>
<accession>A0A835IFB8</accession>
<proteinExistence type="predicted"/>
<sequence>MKPFLLPSIRRYSFWLYRIKPSVTHEPFKPRVPSHEKLVSEFNQTNSFANPTQLRWKPVEIPDSPTDFIDGLFTMCGAGSSFLRHGYANHMYTANKSMENFAFCSADGDFLVVPQKGRENLGIPESDYEDGKLRFDDFGGTSQFFSWRIRY</sequence>
<evidence type="ECO:0000256" key="1">
    <source>
        <dbReference type="ARBA" id="ARBA00004704"/>
    </source>
</evidence>
<dbReference type="GO" id="GO:0005737">
    <property type="term" value="C:cytoplasm"/>
    <property type="evidence" value="ECO:0007669"/>
    <property type="project" value="TreeGrafter"/>
</dbReference>
<evidence type="ECO:0000256" key="6">
    <source>
        <dbReference type="ARBA" id="ARBA00023004"/>
    </source>
</evidence>
<evidence type="ECO:0000256" key="3">
    <source>
        <dbReference type="ARBA" id="ARBA00022723"/>
    </source>
</evidence>
<dbReference type="EMBL" id="JADFTS010000003">
    <property type="protein sequence ID" value="KAF9615919.1"/>
    <property type="molecule type" value="Genomic_DNA"/>
</dbReference>
<dbReference type="AlphaFoldDB" id="A0A835IFB8"/>
<evidence type="ECO:0000259" key="7">
    <source>
        <dbReference type="Pfam" id="PF20510"/>
    </source>
</evidence>
<organism evidence="8 9">
    <name type="scientific">Coptis chinensis</name>
    <dbReference type="NCBI Taxonomy" id="261450"/>
    <lineage>
        <taxon>Eukaryota</taxon>
        <taxon>Viridiplantae</taxon>
        <taxon>Streptophyta</taxon>
        <taxon>Embryophyta</taxon>
        <taxon>Tracheophyta</taxon>
        <taxon>Spermatophyta</taxon>
        <taxon>Magnoliopsida</taxon>
        <taxon>Ranunculales</taxon>
        <taxon>Ranunculaceae</taxon>
        <taxon>Coptidoideae</taxon>
        <taxon>Coptis</taxon>
    </lineage>
</organism>
<gene>
    <name evidence="8" type="ORF">IFM89_027165</name>
</gene>
<dbReference type="GO" id="GO:0004411">
    <property type="term" value="F:homogentisate 1,2-dioxygenase activity"/>
    <property type="evidence" value="ECO:0007669"/>
    <property type="project" value="UniProtKB-EC"/>
</dbReference>
<dbReference type="SUPFAM" id="SSF51182">
    <property type="entry name" value="RmlC-like cupins"/>
    <property type="match status" value="1"/>
</dbReference>
<dbReference type="EC" id="1.13.11.5" evidence="2"/>
<dbReference type="GO" id="GO:0046872">
    <property type="term" value="F:metal ion binding"/>
    <property type="evidence" value="ECO:0007669"/>
    <property type="project" value="UniProtKB-KW"/>
</dbReference>
<dbReference type="GO" id="GO:0006559">
    <property type="term" value="P:L-phenylalanine catabolic process"/>
    <property type="evidence" value="ECO:0007669"/>
    <property type="project" value="UniProtKB-UniPathway"/>
</dbReference>
<evidence type="ECO:0000313" key="8">
    <source>
        <dbReference type="EMBL" id="KAF9615919.1"/>
    </source>
</evidence>
<dbReference type="PANTHER" id="PTHR11056:SF0">
    <property type="entry name" value="HOMOGENTISATE 1,2-DIOXYGENASE"/>
    <property type="match status" value="1"/>
</dbReference>
<keyword evidence="9" id="KW-1185">Reference proteome</keyword>
<dbReference type="InterPro" id="IPR005708">
    <property type="entry name" value="Homogentis_dOase"/>
</dbReference>
<keyword evidence="4" id="KW-0223">Dioxygenase</keyword>
<dbReference type="Pfam" id="PF20510">
    <property type="entry name" value="HgmA_N"/>
    <property type="match status" value="1"/>
</dbReference>
<dbReference type="UniPathway" id="UPA00139">
    <property type="reaction ID" value="UER00339"/>
</dbReference>
<name>A0A835IFB8_9MAGN</name>
<dbReference type="InterPro" id="IPR011051">
    <property type="entry name" value="RmlC_Cupin_sf"/>
</dbReference>
<dbReference type="Proteomes" id="UP000631114">
    <property type="component" value="Unassembled WGS sequence"/>
</dbReference>
<evidence type="ECO:0000256" key="5">
    <source>
        <dbReference type="ARBA" id="ARBA00023002"/>
    </source>
</evidence>
<comment type="caution">
    <text evidence="8">The sequence shown here is derived from an EMBL/GenBank/DDBJ whole genome shotgun (WGS) entry which is preliminary data.</text>
</comment>
<evidence type="ECO:0000313" key="9">
    <source>
        <dbReference type="Proteomes" id="UP000631114"/>
    </source>
</evidence>
<comment type="pathway">
    <text evidence="1">Amino-acid degradation; L-phenylalanine degradation; acetoacetate and fumarate from L-phenylalanine: step 4/6.</text>
</comment>
<dbReference type="GO" id="GO:0006570">
    <property type="term" value="P:tyrosine metabolic process"/>
    <property type="evidence" value="ECO:0007669"/>
    <property type="project" value="InterPro"/>
</dbReference>
<dbReference type="InterPro" id="IPR046452">
    <property type="entry name" value="HgmA_N"/>
</dbReference>
<evidence type="ECO:0000256" key="2">
    <source>
        <dbReference type="ARBA" id="ARBA00013127"/>
    </source>
</evidence>